<organism evidence="1 2">
    <name type="scientific">Tenacibaculum piscium</name>
    <dbReference type="NCBI Taxonomy" id="1458515"/>
    <lineage>
        <taxon>Bacteria</taxon>
        <taxon>Pseudomonadati</taxon>
        <taxon>Bacteroidota</taxon>
        <taxon>Flavobacteriia</taxon>
        <taxon>Flavobacteriales</taxon>
        <taxon>Flavobacteriaceae</taxon>
        <taxon>Tenacibaculum</taxon>
    </lineage>
</organism>
<dbReference type="RefSeq" id="WP_101916980.1">
    <property type="nucleotide sequence ID" value="NZ_OENF01000012.1"/>
</dbReference>
<evidence type="ECO:0000313" key="2">
    <source>
        <dbReference type="Proteomes" id="UP000234211"/>
    </source>
</evidence>
<sequence>MGATESENLVTSINVNVFFKEFTFYKNEFYSENGKKELELADNVLWLDDLLFIFQTKERNHENSIKGVDSWFKNKILNQAKRQITNSIKYFNKYENILVKNCRNQLIDVSGANLDNVKKIIIYKVDEQLNEKNKNTKFYESSLSGNIHLFNIEDYYHICKYLVTPYEVD</sequence>
<accession>A0A2H1YG71</accession>
<protein>
    <submittedName>
        <fullName evidence="1">Uncharacterized protein</fullName>
    </submittedName>
</protein>
<name>A0A2H1YG71_9FLAO</name>
<gene>
    <name evidence="1" type="ORF">TNO020_20183</name>
</gene>
<dbReference type="OrthoDB" id="8410020at2"/>
<dbReference type="Proteomes" id="UP000234211">
    <property type="component" value="Unassembled WGS sequence"/>
</dbReference>
<proteinExistence type="predicted"/>
<dbReference type="EMBL" id="OENF01000012">
    <property type="protein sequence ID" value="SOS74504.1"/>
    <property type="molecule type" value="Genomic_DNA"/>
</dbReference>
<evidence type="ECO:0000313" key="1">
    <source>
        <dbReference type="EMBL" id="SOS74504.1"/>
    </source>
</evidence>
<dbReference type="AlphaFoldDB" id="A0A2H1YG71"/>
<reference evidence="2" key="1">
    <citation type="submission" date="2017-11" db="EMBL/GenBank/DDBJ databases">
        <authorList>
            <person name="Duchaud E."/>
        </authorList>
    </citation>
    <scope>NUCLEOTIDE SEQUENCE [LARGE SCALE GENOMIC DNA]</scope>
    <source>
        <strain evidence="2">Tenacibaculum sp. TNO020</strain>
    </source>
</reference>
<keyword evidence="2" id="KW-1185">Reference proteome</keyword>